<gene>
    <name evidence="8" type="ORF">D6D01_09255</name>
</gene>
<organism evidence="8 9">
    <name type="scientific">Aureobasidium pullulans</name>
    <name type="common">Black yeast</name>
    <name type="synonym">Pullularia pullulans</name>
    <dbReference type="NCBI Taxonomy" id="5580"/>
    <lineage>
        <taxon>Eukaryota</taxon>
        <taxon>Fungi</taxon>
        <taxon>Dikarya</taxon>
        <taxon>Ascomycota</taxon>
        <taxon>Pezizomycotina</taxon>
        <taxon>Dothideomycetes</taxon>
        <taxon>Dothideomycetidae</taxon>
        <taxon>Dothideales</taxon>
        <taxon>Saccotheciaceae</taxon>
        <taxon>Aureobasidium</taxon>
    </lineage>
</organism>
<dbReference type="PANTHER" id="PTHR43828:SF15">
    <property type="entry name" value="TRANSCRIPTION FACTOR MBP1"/>
    <property type="match status" value="1"/>
</dbReference>
<evidence type="ECO:0000256" key="4">
    <source>
        <dbReference type="ARBA" id="ARBA00023321"/>
    </source>
</evidence>
<evidence type="ECO:0000256" key="3">
    <source>
        <dbReference type="ARBA" id="ARBA00023043"/>
    </source>
</evidence>
<dbReference type="GO" id="GO:0030907">
    <property type="term" value="C:MBF transcription complex"/>
    <property type="evidence" value="ECO:0007669"/>
    <property type="project" value="TreeGrafter"/>
</dbReference>
<dbReference type="GO" id="GO:0003677">
    <property type="term" value="F:DNA binding"/>
    <property type="evidence" value="ECO:0007669"/>
    <property type="project" value="InterPro"/>
</dbReference>
<keyword evidence="3 5" id="KW-0040">ANK repeat</keyword>
<dbReference type="PANTHER" id="PTHR43828">
    <property type="entry name" value="ASPARAGINASE"/>
    <property type="match status" value="1"/>
</dbReference>
<dbReference type="GO" id="GO:0030435">
    <property type="term" value="P:sporulation resulting in formation of a cellular spore"/>
    <property type="evidence" value="ECO:0007669"/>
    <property type="project" value="UniProtKB-KW"/>
</dbReference>
<dbReference type="SMART" id="SM00248">
    <property type="entry name" value="ANK"/>
    <property type="match status" value="2"/>
</dbReference>
<evidence type="ECO:0000256" key="2">
    <source>
        <dbReference type="ARBA" id="ARBA00022969"/>
    </source>
</evidence>
<dbReference type="PROSITE" id="PS50297">
    <property type="entry name" value="ANK_REP_REGION"/>
    <property type="match status" value="2"/>
</dbReference>
<sequence length="669" mass="75269">MVPSMTDNRIYSATYSNVPVYEFNIEGNHVMRRRSDNWINATHILKVADFDKPTRTRILEREVQKGTHEKVQGGYGKYQGTWIPLPEGRQLADRNRVLDKLRPIFDYVPGDRSPPPAPKHTTAASKPRANRKPVNRVPALSHISEDFEMHHHSETPDNVTVASESYMEDYGYPQQDSRKRKRPEDEMSLADQHHQLWAEELLDYFMLLESPNDPFQRPPVPPNDIDLDRPIDEKGHTAMHWAAAMGDLAVVKDLIGRGANINAVSLNGETPLMRAVIFTNNYDKSTMDRLAGWLVTTVPLVEWFGSTVFHHIAGTTSSKSKYACARYYLDCILSKMAENYTPTDIEHVLNMKDRNGDTAIHIAARNGARKCVRSLIGRHASVTIQNDLGETADDLIIQLNHRRRDGRHRAMSSSPFQLDSASHNILSANLDPTLDTPSSRNHNPLLASAPSQSLIPTAKPHHTSEAASALTTQIFPLLLSKSEKLAQAFDAEMNERETDIAEAERVVQLRTHEIEALKKSSMALAMSDQEDEYDGRLARQLAGLVKQCESVIEDEQREELSSLLHQISSSSQQQDHDMDTSYHQVDEGMEKLQLLLEVKRLKMQRQYLVKEVVAMQSEAGMGDKQNEYRRLIVGALGVRDEDVDAMVPEIVGELEEWQGIEGGVVGVGA</sequence>
<dbReference type="InterPro" id="IPR002110">
    <property type="entry name" value="Ankyrin_rpt"/>
</dbReference>
<evidence type="ECO:0000256" key="1">
    <source>
        <dbReference type="ARBA" id="ARBA00022737"/>
    </source>
</evidence>
<feature type="repeat" description="ANK" evidence="5">
    <location>
        <begin position="355"/>
        <end position="387"/>
    </location>
</feature>
<evidence type="ECO:0000256" key="6">
    <source>
        <dbReference type="SAM" id="MobiDB-lite"/>
    </source>
</evidence>
<dbReference type="AlphaFoldDB" id="A0A4S9K4K0"/>
<dbReference type="Pfam" id="PF13637">
    <property type="entry name" value="Ank_4"/>
    <property type="match status" value="1"/>
</dbReference>
<dbReference type="FunFam" id="3.10.260.10:FF:000001">
    <property type="entry name" value="APSES transcription factor (MbpA)"/>
    <property type="match status" value="1"/>
</dbReference>
<evidence type="ECO:0000313" key="8">
    <source>
        <dbReference type="EMBL" id="THY10486.1"/>
    </source>
</evidence>
<evidence type="ECO:0000256" key="5">
    <source>
        <dbReference type="PROSITE-ProRule" id="PRU00023"/>
    </source>
</evidence>
<reference evidence="8 9" key="1">
    <citation type="submission" date="2018-10" db="EMBL/GenBank/DDBJ databases">
        <title>Fifty Aureobasidium pullulans genomes reveal a recombining polyextremotolerant generalist.</title>
        <authorList>
            <person name="Gostincar C."/>
            <person name="Turk M."/>
            <person name="Zajc J."/>
            <person name="Gunde-Cimerman N."/>
        </authorList>
    </citation>
    <scope>NUCLEOTIDE SEQUENCE [LARGE SCALE GENOMIC DNA]</scope>
    <source>
        <strain evidence="8 9">EXF-6604</strain>
    </source>
</reference>
<dbReference type="Pfam" id="PF04383">
    <property type="entry name" value="KilA-N"/>
    <property type="match status" value="1"/>
</dbReference>
<dbReference type="Proteomes" id="UP000306584">
    <property type="component" value="Unassembled WGS sequence"/>
</dbReference>
<dbReference type="SUPFAM" id="SSF48403">
    <property type="entry name" value="Ankyrin repeat"/>
    <property type="match status" value="1"/>
</dbReference>
<dbReference type="InterPro" id="IPR018004">
    <property type="entry name" value="KilA/APSES_HTH"/>
</dbReference>
<feature type="region of interest" description="Disordered" evidence="6">
    <location>
        <begin position="106"/>
        <end position="135"/>
    </location>
</feature>
<keyword evidence="4" id="KW-0183">Conidiation</keyword>
<comment type="caution">
    <text evidence="8">The sequence shown here is derived from an EMBL/GenBank/DDBJ whole genome shotgun (WGS) entry which is preliminary data.</text>
</comment>
<evidence type="ECO:0000313" key="9">
    <source>
        <dbReference type="Proteomes" id="UP000306584"/>
    </source>
</evidence>
<dbReference type="GO" id="GO:0033309">
    <property type="term" value="C:SBF transcription complex"/>
    <property type="evidence" value="ECO:0007669"/>
    <property type="project" value="TreeGrafter"/>
</dbReference>
<dbReference type="Pfam" id="PF00023">
    <property type="entry name" value="Ank"/>
    <property type="match status" value="1"/>
</dbReference>
<feature type="domain" description="HTH APSES-type" evidence="7">
    <location>
        <begin position="10"/>
        <end position="116"/>
    </location>
</feature>
<dbReference type="Gene3D" id="1.25.40.20">
    <property type="entry name" value="Ankyrin repeat-containing domain"/>
    <property type="match status" value="1"/>
</dbReference>
<evidence type="ECO:0000259" key="7">
    <source>
        <dbReference type="PROSITE" id="PS51299"/>
    </source>
</evidence>
<proteinExistence type="predicted"/>
<dbReference type="InterPro" id="IPR051642">
    <property type="entry name" value="SWI6-like"/>
</dbReference>
<dbReference type="GO" id="GO:0048315">
    <property type="term" value="P:conidium formation"/>
    <property type="evidence" value="ECO:0007669"/>
    <property type="project" value="UniProtKB-KW"/>
</dbReference>
<dbReference type="PROSITE" id="PS51299">
    <property type="entry name" value="HTH_APSES"/>
    <property type="match status" value="1"/>
</dbReference>
<keyword evidence="2" id="KW-0749">Sporulation</keyword>
<dbReference type="InterPro" id="IPR036887">
    <property type="entry name" value="HTH_APSES_sf"/>
</dbReference>
<feature type="repeat" description="ANK" evidence="5">
    <location>
        <begin position="234"/>
        <end position="266"/>
    </location>
</feature>
<keyword evidence="1" id="KW-0677">Repeat</keyword>
<protein>
    <submittedName>
        <fullName evidence="8">Apses transcription factor</fullName>
    </submittedName>
</protein>
<dbReference type="InterPro" id="IPR036770">
    <property type="entry name" value="Ankyrin_rpt-contain_sf"/>
</dbReference>
<dbReference type="Gene3D" id="3.10.260.10">
    <property type="entry name" value="Transcription regulator HTH, APSES-type DNA-binding domain"/>
    <property type="match status" value="1"/>
</dbReference>
<dbReference type="GO" id="GO:0001228">
    <property type="term" value="F:DNA-binding transcription activator activity, RNA polymerase II-specific"/>
    <property type="evidence" value="ECO:0007669"/>
    <property type="project" value="UniProtKB-ARBA"/>
</dbReference>
<dbReference type="SMART" id="SM01252">
    <property type="entry name" value="KilA-N"/>
    <property type="match status" value="1"/>
</dbReference>
<dbReference type="InterPro" id="IPR003163">
    <property type="entry name" value="Tscrpt_reg_HTH_APSES-type"/>
</dbReference>
<dbReference type="PROSITE" id="PS50088">
    <property type="entry name" value="ANK_REPEAT"/>
    <property type="match status" value="2"/>
</dbReference>
<name>A0A4S9K4K0_AURPU</name>
<dbReference type="SUPFAM" id="SSF54616">
    <property type="entry name" value="DNA-binding domain of Mlu1-box binding protein MBP1"/>
    <property type="match status" value="1"/>
</dbReference>
<dbReference type="EMBL" id="QZBD01000607">
    <property type="protein sequence ID" value="THY10486.1"/>
    <property type="molecule type" value="Genomic_DNA"/>
</dbReference>
<accession>A0A4S9K4K0</accession>